<reference evidence="1" key="1">
    <citation type="submission" date="2020-05" db="EMBL/GenBank/DDBJ databases">
        <title>Large-scale comparative analyses of tick genomes elucidate their genetic diversity and vector capacities.</title>
        <authorList>
            <person name="Jia N."/>
            <person name="Wang J."/>
            <person name="Shi W."/>
            <person name="Du L."/>
            <person name="Sun Y."/>
            <person name="Zhan W."/>
            <person name="Jiang J."/>
            <person name="Wang Q."/>
            <person name="Zhang B."/>
            <person name="Ji P."/>
            <person name="Sakyi L.B."/>
            <person name="Cui X."/>
            <person name="Yuan T."/>
            <person name="Jiang B."/>
            <person name="Yang W."/>
            <person name="Lam T.T.-Y."/>
            <person name="Chang Q."/>
            <person name="Ding S."/>
            <person name="Wang X."/>
            <person name="Zhu J."/>
            <person name="Ruan X."/>
            <person name="Zhao L."/>
            <person name="Wei J."/>
            <person name="Que T."/>
            <person name="Du C."/>
            <person name="Cheng J."/>
            <person name="Dai P."/>
            <person name="Han X."/>
            <person name="Huang E."/>
            <person name="Gao Y."/>
            <person name="Liu J."/>
            <person name="Shao H."/>
            <person name="Ye R."/>
            <person name="Li L."/>
            <person name="Wei W."/>
            <person name="Wang X."/>
            <person name="Wang C."/>
            <person name="Yang T."/>
            <person name="Huo Q."/>
            <person name="Li W."/>
            <person name="Guo W."/>
            <person name="Chen H."/>
            <person name="Zhou L."/>
            <person name="Ni X."/>
            <person name="Tian J."/>
            <person name="Zhou Y."/>
            <person name="Sheng Y."/>
            <person name="Liu T."/>
            <person name="Pan Y."/>
            <person name="Xia L."/>
            <person name="Li J."/>
            <person name="Zhao F."/>
            <person name="Cao W."/>
        </authorList>
    </citation>
    <scope>NUCLEOTIDE SEQUENCE</scope>
    <source>
        <strain evidence="1">Hyas-2018</strain>
    </source>
</reference>
<dbReference type="Proteomes" id="UP000821845">
    <property type="component" value="Chromosome 1"/>
</dbReference>
<evidence type="ECO:0000313" key="2">
    <source>
        <dbReference type="Proteomes" id="UP000821845"/>
    </source>
</evidence>
<protein>
    <submittedName>
        <fullName evidence="1">Uncharacterized protein</fullName>
    </submittedName>
</protein>
<gene>
    <name evidence="1" type="ORF">HPB50_012026</name>
</gene>
<keyword evidence="2" id="KW-1185">Reference proteome</keyword>
<accession>A0ACB7TH99</accession>
<name>A0ACB7TH99_HYAAI</name>
<organism evidence="1 2">
    <name type="scientific">Hyalomma asiaticum</name>
    <name type="common">Tick</name>
    <dbReference type="NCBI Taxonomy" id="266040"/>
    <lineage>
        <taxon>Eukaryota</taxon>
        <taxon>Metazoa</taxon>
        <taxon>Ecdysozoa</taxon>
        <taxon>Arthropoda</taxon>
        <taxon>Chelicerata</taxon>
        <taxon>Arachnida</taxon>
        <taxon>Acari</taxon>
        <taxon>Parasitiformes</taxon>
        <taxon>Ixodida</taxon>
        <taxon>Ixodoidea</taxon>
        <taxon>Ixodidae</taxon>
        <taxon>Hyalomminae</taxon>
        <taxon>Hyalomma</taxon>
    </lineage>
</organism>
<comment type="caution">
    <text evidence="1">The sequence shown here is derived from an EMBL/GenBank/DDBJ whole genome shotgun (WGS) entry which is preliminary data.</text>
</comment>
<proteinExistence type="predicted"/>
<dbReference type="EMBL" id="CM023481">
    <property type="protein sequence ID" value="KAH6946185.1"/>
    <property type="molecule type" value="Genomic_DNA"/>
</dbReference>
<sequence>MNSAQCSTECPVVNSGICFGRTRPVKLLVCVCVCPRAAISLSDPIRGRPIVVQEPVIQSIVKGMSEPEDNALSWRRLQLSRAKLKASRGTSALLSGFAMVRMKFRTVGYCDKNNANVHDDIEKGT</sequence>
<evidence type="ECO:0000313" key="1">
    <source>
        <dbReference type="EMBL" id="KAH6946185.1"/>
    </source>
</evidence>